<evidence type="ECO:0000256" key="2">
    <source>
        <dbReference type="ARBA" id="ARBA00023125"/>
    </source>
</evidence>
<dbReference type="PROSITE" id="PS51293">
    <property type="entry name" value="SANT"/>
    <property type="match status" value="1"/>
</dbReference>
<dbReference type="PANTHER" id="PTHR12802:SF140">
    <property type="entry name" value="SWI_SNF COMPLEX SUBUNIT SWI3A"/>
    <property type="match status" value="1"/>
</dbReference>
<feature type="domain" description="SWIRM" evidence="7">
    <location>
        <begin position="66"/>
        <end position="163"/>
    </location>
</feature>
<dbReference type="AlphaFoldDB" id="A0AAP0G8Z9"/>
<dbReference type="InterPro" id="IPR009057">
    <property type="entry name" value="Homeodomain-like_sf"/>
</dbReference>
<proteinExistence type="predicted"/>
<keyword evidence="1" id="KW-0805">Transcription regulation</keyword>
<evidence type="ECO:0000313" key="9">
    <source>
        <dbReference type="EMBL" id="KAK8945055.1"/>
    </source>
</evidence>
<feature type="coiled-coil region" evidence="5">
    <location>
        <begin position="513"/>
        <end position="552"/>
    </location>
</feature>
<dbReference type="InterPro" id="IPR036388">
    <property type="entry name" value="WH-like_DNA-bd_sf"/>
</dbReference>
<dbReference type="CDD" id="cd00167">
    <property type="entry name" value="SANT"/>
    <property type="match status" value="1"/>
</dbReference>
<protein>
    <submittedName>
        <fullName evidence="9">SWI/SNF complex subunit SWI3A</fullName>
    </submittedName>
</protein>
<dbReference type="PROSITE" id="PS50090">
    <property type="entry name" value="MYB_LIKE"/>
    <property type="match status" value="1"/>
</dbReference>
<evidence type="ECO:0000259" key="6">
    <source>
        <dbReference type="PROSITE" id="PS50090"/>
    </source>
</evidence>
<dbReference type="Pfam" id="PF16495">
    <property type="entry name" value="SWIRM-assoc_1"/>
    <property type="match status" value="1"/>
</dbReference>
<dbReference type="Gene3D" id="1.10.10.60">
    <property type="entry name" value="Homeodomain-like"/>
    <property type="match status" value="1"/>
</dbReference>
<name>A0AAP0G8Z9_9ASPA</name>
<dbReference type="InterPro" id="IPR001005">
    <property type="entry name" value="SANT/Myb"/>
</dbReference>
<dbReference type="SUPFAM" id="SSF46689">
    <property type="entry name" value="Homeodomain-like"/>
    <property type="match status" value="2"/>
</dbReference>
<dbReference type="InterPro" id="IPR007526">
    <property type="entry name" value="SWIRM"/>
</dbReference>
<evidence type="ECO:0000256" key="3">
    <source>
        <dbReference type="ARBA" id="ARBA00023163"/>
    </source>
</evidence>
<keyword evidence="2" id="KW-0238">DNA-binding</keyword>
<keyword evidence="10" id="KW-1185">Reference proteome</keyword>
<keyword evidence="3" id="KW-0804">Transcription</keyword>
<evidence type="ECO:0000256" key="1">
    <source>
        <dbReference type="ARBA" id="ARBA00023015"/>
    </source>
</evidence>
<dbReference type="Pfam" id="PF04433">
    <property type="entry name" value="SWIRM"/>
    <property type="match status" value="1"/>
</dbReference>
<dbReference type="SMART" id="SM00717">
    <property type="entry name" value="SANT"/>
    <property type="match status" value="1"/>
</dbReference>
<accession>A0AAP0G8Z9</accession>
<feature type="domain" description="SANT" evidence="8">
    <location>
        <begin position="280"/>
        <end position="330"/>
    </location>
</feature>
<dbReference type="InterPro" id="IPR017884">
    <property type="entry name" value="SANT_dom"/>
</dbReference>
<dbReference type="GO" id="GO:0005634">
    <property type="term" value="C:nucleus"/>
    <property type="evidence" value="ECO:0007669"/>
    <property type="project" value="UniProtKB-ARBA"/>
</dbReference>
<reference evidence="9 10" key="1">
    <citation type="journal article" date="2022" name="Nat. Plants">
        <title>Genomes of leafy and leafless Platanthera orchids illuminate the evolution of mycoheterotrophy.</title>
        <authorList>
            <person name="Li M.H."/>
            <person name="Liu K.W."/>
            <person name="Li Z."/>
            <person name="Lu H.C."/>
            <person name="Ye Q.L."/>
            <person name="Zhang D."/>
            <person name="Wang J.Y."/>
            <person name="Li Y.F."/>
            <person name="Zhong Z.M."/>
            <person name="Liu X."/>
            <person name="Yu X."/>
            <person name="Liu D.K."/>
            <person name="Tu X.D."/>
            <person name="Liu B."/>
            <person name="Hao Y."/>
            <person name="Liao X.Y."/>
            <person name="Jiang Y.T."/>
            <person name="Sun W.H."/>
            <person name="Chen J."/>
            <person name="Chen Y.Q."/>
            <person name="Ai Y."/>
            <person name="Zhai J.W."/>
            <person name="Wu S.S."/>
            <person name="Zhou Z."/>
            <person name="Hsiao Y.Y."/>
            <person name="Wu W.L."/>
            <person name="Chen Y.Y."/>
            <person name="Lin Y.F."/>
            <person name="Hsu J.L."/>
            <person name="Li C.Y."/>
            <person name="Wang Z.W."/>
            <person name="Zhao X."/>
            <person name="Zhong W.Y."/>
            <person name="Ma X.K."/>
            <person name="Ma L."/>
            <person name="Huang J."/>
            <person name="Chen G.Z."/>
            <person name="Huang M.Z."/>
            <person name="Huang L."/>
            <person name="Peng D.H."/>
            <person name="Luo Y.B."/>
            <person name="Zou S.Q."/>
            <person name="Chen S.P."/>
            <person name="Lan S."/>
            <person name="Tsai W.C."/>
            <person name="Van de Peer Y."/>
            <person name="Liu Z.J."/>
        </authorList>
    </citation>
    <scope>NUCLEOTIDE SEQUENCE [LARGE SCALE GENOMIC DNA]</scope>
    <source>
        <strain evidence="9">Lor287</strain>
    </source>
</reference>
<dbReference type="EMBL" id="JBBWWQ010000006">
    <property type="protein sequence ID" value="KAK8945055.1"/>
    <property type="molecule type" value="Genomic_DNA"/>
</dbReference>
<dbReference type="FunFam" id="1.10.10.10:FF:000020">
    <property type="entry name" value="SWI/SNF complex subunit SMARCC2 isoform c"/>
    <property type="match status" value="1"/>
</dbReference>
<dbReference type="Pfam" id="PF00249">
    <property type="entry name" value="Myb_DNA-binding"/>
    <property type="match status" value="1"/>
</dbReference>
<dbReference type="PROSITE" id="PS50934">
    <property type="entry name" value="SWIRM"/>
    <property type="match status" value="1"/>
</dbReference>
<dbReference type="PANTHER" id="PTHR12802">
    <property type="entry name" value="SWI/SNF COMPLEX-RELATED"/>
    <property type="match status" value="1"/>
</dbReference>
<dbReference type="Proteomes" id="UP001418222">
    <property type="component" value="Unassembled WGS sequence"/>
</dbReference>
<evidence type="ECO:0000259" key="8">
    <source>
        <dbReference type="PROSITE" id="PS51293"/>
    </source>
</evidence>
<evidence type="ECO:0000313" key="10">
    <source>
        <dbReference type="Proteomes" id="UP001418222"/>
    </source>
</evidence>
<evidence type="ECO:0000256" key="5">
    <source>
        <dbReference type="SAM" id="Coils"/>
    </source>
</evidence>
<dbReference type="InterPro" id="IPR032451">
    <property type="entry name" value="SMARCC_C"/>
</dbReference>
<feature type="domain" description="Myb-like" evidence="6">
    <location>
        <begin position="284"/>
        <end position="321"/>
    </location>
</feature>
<evidence type="ECO:0000256" key="4">
    <source>
        <dbReference type="ARBA" id="ARBA00023242"/>
    </source>
</evidence>
<dbReference type="GO" id="GO:0003677">
    <property type="term" value="F:DNA binding"/>
    <property type="evidence" value="ECO:0007669"/>
    <property type="project" value="UniProtKB-KW"/>
</dbReference>
<comment type="caution">
    <text evidence="9">The sequence shown here is derived from an EMBL/GenBank/DDBJ whole genome shotgun (WGS) entry which is preliminary data.</text>
</comment>
<sequence length="597" mass="66783">MSACFVFTEAVEQGSLLAPPHPATPVTLSSSHSEIIPATREERKKEMSHGVEADLSNRRFRQRELYTIPISSSWFRWDEIHEYERRSLPGFFEGGSYSRSPRVYKEYRDFIINKFREDPSRRLTFTEVRKSLVGDVYTLQKVFVFLEKSGLVNFNLSDRKQQQQHAEDDEPIVMVEDGPAAGVRVVPTRFSSSFAAAGQNGEEAPFKLPPLASYSDSFVELNSSSDLICGLCGVHYHSGLNESSEGNIKMCSKCSSKDTGNEKPELDLAQNKYTDVKDCSSTAWTDAETLLLLEAVLKHGDDWDLIAQHVRTKHKLDCISRLIHLPFGEHILGAIATKSSNINLITLLEEYKSGMQVLNDKPAVLTEIDVDEQVEISKVEEEERGSQEQPSNQKCFPPFVDAIDSFMKQVASLSTLCGQDVASAAVDAAITALCQENPCARLAFETTTTTTTKPLSLHKNEFKSVIKFEDEDAKGNTHADYAPEKSFSAKTFQIRAGIATSLAAAAARAKLIADQEEKEMELLIASIIQAQLKKLQHKMKHLKEAGLILEKELAYLQPLKESMMEDWVSVLQKLFQAGTPRCRDQSFPKTMLHTFPL</sequence>
<gene>
    <name evidence="9" type="primary">SWI3A</name>
    <name evidence="9" type="ORF">KSP39_PZI007552</name>
</gene>
<keyword evidence="4" id="KW-0539">Nucleus</keyword>
<organism evidence="9 10">
    <name type="scientific">Platanthera zijinensis</name>
    <dbReference type="NCBI Taxonomy" id="2320716"/>
    <lineage>
        <taxon>Eukaryota</taxon>
        <taxon>Viridiplantae</taxon>
        <taxon>Streptophyta</taxon>
        <taxon>Embryophyta</taxon>
        <taxon>Tracheophyta</taxon>
        <taxon>Spermatophyta</taxon>
        <taxon>Magnoliopsida</taxon>
        <taxon>Liliopsida</taxon>
        <taxon>Asparagales</taxon>
        <taxon>Orchidaceae</taxon>
        <taxon>Orchidoideae</taxon>
        <taxon>Orchideae</taxon>
        <taxon>Orchidinae</taxon>
        <taxon>Platanthera</taxon>
    </lineage>
</organism>
<keyword evidence="5" id="KW-0175">Coiled coil</keyword>
<evidence type="ECO:0000259" key="7">
    <source>
        <dbReference type="PROSITE" id="PS50934"/>
    </source>
</evidence>
<dbReference type="Gene3D" id="1.10.10.10">
    <property type="entry name" value="Winged helix-like DNA-binding domain superfamily/Winged helix DNA-binding domain"/>
    <property type="match status" value="1"/>
</dbReference>